<dbReference type="Pfam" id="PF10617">
    <property type="entry name" value="DUF2474"/>
    <property type="match status" value="1"/>
</dbReference>
<keyword evidence="4" id="KW-1185">Reference proteome</keyword>
<sequence length="83" mass="9150">MSKIDARMHQELPDITGTGQPTAAATFETKALRTANASRLQKVRHPVIRQTAWLVLIWVCSVTALGMVSMGFRYLMNAAGFQS</sequence>
<proteinExistence type="predicted"/>
<feature type="transmembrane region" description="Helical" evidence="2">
    <location>
        <begin position="52"/>
        <end position="76"/>
    </location>
</feature>
<evidence type="ECO:0008006" key="5">
    <source>
        <dbReference type="Google" id="ProtNLM"/>
    </source>
</evidence>
<accession>A0A0J1K1A1</accession>
<organism evidence="3 4">
    <name type="scientific">Photobacterium ganghwense</name>
    <dbReference type="NCBI Taxonomy" id="320778"/>
    <lineage>
        <taxon>Bacteria</taxon>
        <taxon>Pseudomonadati</taxon>
        <taxon>Pseudomonadota</taxon>
        <taxon>Gammaproteobacteria</taxon>
        <taxon>Vibrionales</taxon>
        <taxon>Vibrionaceae</taxon>
        <taxon>Photobacterium</taxon>
    </lineage>
</organism>
<protein>
    <recommendedName>
        <fullName evidence="5">DUF2474 domain-containing protein</fullName>
    </recommendedName>
</protein>
<dbReference type="EMBL" id="LDOU01000015">
    <property type="protein sequence ID" value="KLV08217.1"/>
    <property type="molecule type" value="Genomic_DNA"/>
</dbReference>
<dbReference type="RefSeq" id="WP_047886105.1">
    <property type="nucleotide sequence ID" value="NZ_CP071326.1"/>
</dbReference>
<feature type="region of interest" description="Disordered" evidence="1">
    <location>
        <begin position="1"/>
        <end position="21"/>
    </location>
</feature>
<evidence type="ECO:0000256" key="1">
    <source>
        <dbReference type="SAM" id="MobiDB-lite"/>
    </source>
</evidence>
<dbReference type="InterPro" id="IPR018895">
    <property type="entry name" value="DUF2474"/>
</dbReference>
<feature type="compositionally biased region" description="Basic and acidic residues" evidence="1">
    <location>
        <begin position="1"/>
        <end position="12"/>
    </location>
</feature>
<evidence type="ECO:0000313" key="3">
    <source>
        <dbReference type="EMBL" id="KLV08217.1"/>
    </source>
</evidence>
<dbReference type="AlphaFoldDB" id="A0A0J1K1A1"/>
<evidence type="ECO:0000313" key="4">
    <source>
        <dbReference type="Proteomes" id="UP000035909"/>
    </source>
</evidence>
<dbReference type="PATRIC" id="fig|320778.3.peg.3387"/>
<keyword evidence="2" id="KW-0472">Membrane</keyword>
<comment type="caution">
    <text evidence="3">The sequence shown here is derived from an EMBL/GenBank/DDBJ whole genome shotgun (WGS) entry which is preliminary data.</text>
</comment>
<keyword evidence="2" id="KW-0812">Transmembrane</keyword>
<keyword evidence="2" id="KW-1133">Transmembrane helix</keyword>
<name>A0A0J1K1A1_9GAMM</name>
<evidence type="ECO:0000256" key="2">
    <source>
        <dbReference type="SAM" id="Phobius"/>
    </source>
</evidence>
<gene>
    <name evidence="3" type="ORF">ABT57_15575</name>
</gene>
<dbReference type="STRING" id="320778.ABT57_15575"/>
<reference evidence="3 4" key="1">
    <citation type="submission" date="2015-05" db="EMBL/GenBank/DDBJ databases">
        <title>Photobacterium galathea sp. nov.</title>
        <authorList>
            <person name="Machado H."/>
            <person name="Gram L."/>
        </authorList>
    </citation>
    <scope>NUCLEOTIDE SEQUENCE [LARGE SCALE GENOMIC DNA]</scope>
    <source>
        <strain evidence="3 4">DSM 22954</strain>
    </source>
</reference>
<dbReference type="Proteomes" id="UP000035909">
    <property type="component" value="Unassembled WGS sequence"/>
</dbReference>